<evidence type="ECO:0000313" key="7">
    <source>
        <dbReference type="Proteomes" id="UP001630969"/>
    </source>
</evidence>
<keyword evidence="4" id="KW-0067">ATP-binding</keyword>
<dbReference type="InterPro" id="IPR050474">
    <property type="entry name" value="Hel308_SKI2-like"/>
</dbReference>
<dbReference type="PROSITE" id="PS51192">
    <property type="entry name" value="HELICASE_ATP_BIND_1"/>
    <property type="match status" value="1"/>
</dbReference>
<evidence type="ECO:0000256" key="3">
    <source>
        <dbReference type="ARBA" id="ARBA00022806"/>
    </source>
</evidence>
<dbReference type="Proteomes" id="UP001630969">
    <property type="component" value="Unassembled WGS sequence"/>
</dbReference>
<dbReference type="GO" id="GO:0004386">
    <property type="term" value="F:helicase activity"/>
    <property type="evidence" value="ECO:0007669"/>
    <property type="project" value="UniProtKB-KW"/>
</dbReference>
<dbReference type="Gene3D" id="3.40.50.300">
    <property type="entry name" value="P-loop containing nucleotide triphosphate hydrolases"/>
    <property type="match status" value="2"/>
</dbReference>
<accession>A0ABW9GL95</accession>
<evidence type="ECO:0000313" key="6">
    <source>
        <dbReference type="EMBL" id="MFM4891935.1"/>
    </source>
</evidence>
<reference evidence="6 7" key="1">
    <citation type="submission" date="2024-09" db="EMBL/GenBank/DDBJ databases">
        <title>Aeromonas strains Genome sequencing and assembly.</title>
        <authorList>
            <person name="Hu X."/>
            <person name="Tang B."/>
        </authorList>
    </citation>
    <scope>NUCLEOTIDE SEQUENCE [LARGE SCALE GENOMIC DNA]</scope>
    <source>
        <strain evidence="6 7">NB23SCDHY001</strain>
    </source>
</reference>
<dbReference type="EMBL" id="JBGXBU010000001">
    <property type="protein sequence ID" value="MFM4891935.1"/>
    <property type="molecule type" value="Genomic_DNA"/>
</dbReference>
<dbReference type="RefSeq" id="WP_408788045.1">
    <property type="nucleotide sequence ID" value="NZ_JBGXBU010000001.1"/>
</dbReference>
<dbReference type="InterPro" id="IPR014001">
    <property type="entry name" value="Helicase_ATP-bd"/>
</dbReference>
<feature type="domain" description="Helicase ATP-binding" evidence="5">
    <location>
        <begin position="100"/>
        <end position="237"/>
    </location>
</feature>
<dbReference type="Pfam" id="PF00270">
    <property type="entry name" value="DEAD"/>
    <property type="match status" value="1"/>
</dbReference>
<comment type="caution">
    <text evidence="6">The sequence shown here is derived from an EMBL/GenBank/DDBJ whole genome shotgun (WGS) entry which is preliminary data.</text>
</comment>
<keyword evidence="1" id="KW-0547">Nucleotide-binding</keyword>
<keyword evidence="3 6" id="KW-0347">Helicase</keyword>
<dbReference type="InterPro" id="IPR027417">
    <property type="entry name" value="P-loop_NTPase"/>
</dbReference>
<keyword evidence="7" id="KW-1185">Reference proteome</keyword>
<evidence type="ECO:0000256" key="4">
    <source>
        <dbReference type="ARBA" id="ARBA00022840"/>
    </source>
</evidence>
<proteinExistence type="predicted"/>
<organism evidence="6 7">
    <name type="scientific">Aeromonas bivalvium</name>
    <dbReference type="NCBI Taxonomy" id="440079"/>
    <lineage>
        <taxon>Bacteria</taxon>
        <taxon>Pseudomonadati</taxon>
        <taxon>Pseudomonadota</taxon>
        <taxon>Gammaproteobacteria</taxon>
        <taxon>Aeromonadales</taxon>
        <taxon>Aeromonadaceae</taxon>
        <taxon>Aeromonas</taxon>
    </lineage>
</organism>
<dbReference type="SUPFAM" id="SSF52540">
    <property type="entry name" value="P-loop containing nucleoside triphosphate hydrolases"/>
    <property type="match status" value="1"/>
</dbReference>
<dbReference type="PANTHER" id="PTHR47961">
    <property type="entry name" value="DNA POLYMERASE THETA, PUTATIVE (AFU_ORTHOLOGUE AFUA_1G05260)-RELATED"/>
    <property type="match status" value="1"/>
</dbReference>
<dbReference type="InterPro" id="IPR011545">
    <property type="entry name" value="DEAD/DEAH_box_helicase_dom"/>
</dbReference>
<dbReference type="SMART" id="SM00487">
    <property type="entry name" value="DEXDc"/>
    <property type="match status" value="1"/>
</dbReference>
<sequence>MFSIKNIKESSSPEDDLLKLIGKLHSDGPIDNNIIENITYYKIFHPDTFTFYEEKIISTLGLFYKNTEPKNLYSFILSSIGHNHKKRFGEYLTPVQASVRTAVERKQFVSISAPTSAGKSFSVRDYIFDLQGDCVIIVPSRALIAEYIKTMRDKFKDDKSVMISSFVDYVFTKRQLRRIFILTPERARELFTSNMNLNISLFFFDEAQVSEEKERGVIFDVLVRRIQKHYPEAKLIFAHPFVDNPEAQFKKHSINEISSYSRSYPHNTVGKIFVFGHKNRKDYYFSPYIEKGHRLNNCIELDSDFERFAFDGKKSVLVFVSKASLYRGDFLDSFKKFVDHYDKITNKRALEIIKEVENVLGANDNNHKSKLVELLRIGVVIHHGSVPLNVRFLIEDFIREGFAKICFATSTLAQGINMPFDIVWLDNMRMQGESEEDKSLAFKNLIGRSGRLSKKPTFDFGFVYTNNAKLLSSRVNSSYHLSETSLLESDADEFTDEKELVSSIIDGTFNEDINLPQTKIERLSNEHTFNIIKQILDLIYGDEFGKKIFGHDNKENRDIVRKNLLLIYEASLGRELFDGELNVFNTAIVIFFNVIRGRPFKEIVGLRYNDISNRDGDRNAFAKFTQPANKLPDSTLTKAYSLFQNGTKAKDVSYDAIVFDTYDYLDTVIAFSLSDVLIGAFYIYHSATKDSNALKMIELLKYGTNNTTHTLLIRYGFPPDDLKEISEYIDKISEENILFKPDVIFSSPHIQELVEWYLP</sequence>
<dbReference type="SMART" id="SM00490">
    <property type="entry name" value="HELICc"/>
    <property type="match status" value="1"/>
</dbReference>
<keyword evidence="2" id="KW-0378">Hydrolase</keyword>
<evidence type="ECO:0000256" key="1">
    <source>
        <dbReference type="ARBA" id="ARBA00022741"/>
    </source>
</evidence>
<name>A0ABW9GL95_9GAMM</name>
<evidence type="ECO:0000259" key="5">
    <source>
        <dbReference type="PROSITE" id="PS51192"/>
    </source>
</evidence>
<dbReference type="PANTHER" id="PTHR47961:SF6">
    <property type="entry name" value="DNA-DIRECTED DNA POLYMERASE"/>
    <property type="match status" value="1"/>
</dbReference>
<protein>
    <submittedName>
        <fullName evidence="6">DEAD/DEAH box helicase</fullName>
    </submittedName>
</protein>
<evidence type="ECO:0000256" key="2">
    <source>
        <dbReference type="ARBA" id="ARBA00022801"/>
    </source>
</evidence>
<gene>
    <name evidence="6" type="ORF">ACEUDJ_03450</name>
</gene>
<dbReference type="GeneID" id="97219123"/>
<dbReference type="InterPro" id="IPR001650">
    <property type="entry name" value="Helicase_C-like"/>
</dbReference>